<dbReference type="Proteomes" id="UP000190285">
    <property type="component" value="Unassembled WGS sequence"/>
</dbReference>
<keyword evidence="12" id="KW-1185">Reference proteome</keyword>
<comment type="subcellular location">
    <subcellularLocation>
        <location evidence="8">Cytoplasm</location>
    </subcellularLocation>
</comment>
<comment type="catalytic activity">
    <reaction evidence="7 8">
        <text>tRNA(His) + L-histidine + ATP = L-histidyl-tRNA(His) + AMP + diphosphate + H(+)</text>
        <dbReference type="Rhea" id="RHEA:17313"/>
        <dbReference type="Rhea" id="RHEA-COMP:9665"/>
        <dbReference type="Rhea" id="RHEA-COMP:9689"/>
        <dbReference type="ChEBI" id="CHEBI:15378"/>
        <dbReference type="ChEBI" id="CHEBI:30616"/>
        <dbReference type="ChEBI" id="CHEBI:33019"/>
        <dbReference type="ChEBI" id="CHEBI:57595"/>
        <dbReference type="ChEBI" id="CHEBI:78442"/>
        <dbReference type="ChEBI" id="CHEBI:78527"/>
        <dbReference type="ChEBI" id="CHEBI:456215"/>
        <dbReference type="EC" id="6.1.1.21"/>
    </reaction>
</comment>
<dbReference type="Gene3D" id="3.30.930.10">
    <property type="entry name" value="Bira Bifunctional Protein, Domain 2"/>
    <property type="match status" value="1"/>
</dbReference>
<evidence type="ECO:0000256" key="4">
    <source>
        <dbReference type="ARBA" id="ARBA00022840"/>
    </source>
</evidence>
<evidence type="ECO:0000313" key="11">
    <source>
        <dbReference type="EMBL" id="SKC41317.1"/>
    </source>
</evidence>
<gene>
    <name evidence="8" type="primary">hisS</name>
    <name evidence="11" type="ORF">SAMN02194393_00631</name>
</gene>
<dbReference type="GO" id="GO:0005737">
    <property type="term" value="C:cytoplasm"/>
    <property type="evidence" value="ECO:0007669"/>
    <property type="project" value="UniProtKB-SubCell"/>
</dbReference>
<dbReference type="HAMAP" id="MF_00127">
    <property type="entry name" value="His_tRNA_synth"/>
    <property type="match status" value="1"/>
</dbReference>
<reference evidence="11 12" key="1">
    <citation type="submission" date="2017-02" db="EMBL/GenBank/DDBJ databases">
        <authorList>
            <person name="Peterson S.W."/>
        </authorList>
    </citation>
    <scope>NUCLEOTIDE SEQUENCE [LARGE SCALE GENOMIC DNA]</scope>
    <source>
        <strain evidence="11 12">M1</strain>
    </source>
</reference>
<evidence type="ECO:0000256" key="1">
    <source>
        <dbReference type="ARBA" id="ARBA00008226"/>
    </source>
</evidence>
<dbReference type="GO" id="GO:0004821">
    <property type="term" value="F:histidine-tRNA ligase activity"/>
    <property type="evidence" value="ECO:0007669"/>
    <property type="project" value="UniProtKB-UniRule"/>
</dbReference>
<evidence type="ECO:0000256" key="5">
    <source>
        <dbReference type="ARBA" id="ARBA00022917"/>
    </source>
</evidence>
<evidence type="ECO:0000256" key="2">
    <source>
        <dbReference type="ARBA" id="ARBA00022490"/>
    </source>
</evidence>
<dbReference type="RefSeq" id="WP_079489261.1">
    <property type="nucleotide sequence ID" value="NZ_FUZT01000001.1"/>
</dbReference>
<dbReference type="Pfam" id="PF03129">
    <property type="entry name" value="HGTP_anticodon"/>
    <property type="match status" value="1"/>
</dbReference>
<keyword evidence="8" id="KW-0436">Ligase</keyword>
<keyword evidence="3 8" id="KW-0547">Nucleotide-binding</keyword>
<evidence type="ECO:0000256" key="3">
    <source>
        <dbReference type="ARBA" id="ARBA00022741"/>
    </source>
</evidence>
<dbReference type="STRING" id="36842.SAMN02194393_00631"/>
<protein>
    <recommendedName>
        <fullName evidence="8">Histidine--tRNA ligase</fullName>
        <ecNumber evidence="8">6.1.1.21</ecNumber>
    </recommendedName>
    <alternativeName>
        <fullName evidence="8">Histidyl-tRNA synthetase</fullName>
        <shortName evidence="8">HisRS</shortName>
    </alternativeName>
</protein>
<evidence type="ECO:0000256" key="9">
    <source>
        <dbReference type="PIRSR" id="PIRSR001549-1"/>
    </source>
</evidence>
<dbReference type="EMBL" id="FUZT01000001">
    <property type="protein sequence ID" value="SKC41317.1"/>
    <property type="molecule type" value="Genomic_DNA"/>
</dbReference>
<organism evidence="11 12">
    <name type="scientific">Maledivibacter halophilus</name>
    <dbReference type="NCBI Taxonomy" id="36842"/>
    <lineage>
        <taxon>Bacteria</taxon>
        <taxon>Bacillati</taxon>
        <taxon>Bacillota</taxon>
        <taxon>Clostridia</taxon>
        <taxon>Peptostreptococcales</taxon>
        <taxon>Caminicellaceae</taxon>
        <taxon>Maledivibacter</taxon>
    </lineage>
</organism>
<evidence type="ECO:0000259" key="10">
    <source>
        <dbReference type="PROSITE" id="PS50862"/>
    </source>
</evidence>
<evidence type="ECO:0000313" key="12">
    <source>
        <dbReference type="Proteomes" id="UP000190285"/>
    </source>
</evidence>
<dbReference type="SUPFAM" id="SSF52954">
    <property type="entry name" value="Class II aaRS ABD-related"/>
    <property type="match status" value="1"/>
</dbReference>
<comment type="subunit">
    <text evidence="8">Homodimer.</text>
</comment>
<keyword evidence="6 8" id="KW-0030">Aminoacyl-tRNA synthetase</keyword>
<dbReference type="PANTHER" id="PTHR11476">
    <property type="entry name" value="HISTIDYL-TRNA SYNTHETASE"/>
    <property type="match status" value="1"/>
</dbReference>
<evidence type="ECO:0000256" key="6">
    <source>
        <dbReference type="ARBA" id="ARBA00023146"/>
    </source>
</evidence>
<feature type="domain" description="Aminoacyl-transfer RNA synthetases class-II family profile" evidence="10">
    <location>
        <begin position="1"/>
        <end position="346"/>
    </location>
</feature>
<keyword evidence="2 8" id="KW-0963">Cytoplasm</keyword>
<dbReference type="PROSITE" id="PS50862">
    <property type="entry name" value="AA_TRNA_LIGASE_II"/>
    <property type="match status" value="1"/>
</dbReference>
<feature type="binding site" evidence="9">
    <location>
        <position position="269"/>
    </location>
    <ligand>
        <name>L-histidine</name>
        <dbReference type="ChEBI" id="CHEBI:57595"/>
    </ligand>
</feature>
<evidence type="ECO:0000256" key="7">
    <source>
        <dbReference type="ARBA" id="ARBA00047639"/>
    </source>
</evidence>
<feature type="binding site" evidence="9">
    <location>
        <position position="127"/>
    </location>
    <ligand>
        <name>L-histidine</name>
        <dbReference type="ChEBI" id="CHEBI:57595"/>
    </ligand>
</feature>
<keyword evidence="5 8" id="KW-0648">Protein biosynthesis</keyword>
<keyword evidence="4 8" id="KW-0067">ATP-binding</keyword>
<accession>A0A1T5IQ69</accession>
<dbReference type="GO" id="GO:0005524">
    <property type="term" value="F:ATP binding"/>
    <property type="evidence" value="ECO:0007669"/>
    <property type="project" value="UniProtKB-UniRule"/>
</dbReference>
<evidence type="ECO:0000256" key="8">
    <source>
        <dbReference type="HAMAP-Rule" id="MF_00127"/>
    </source>
</evidence>
<dbReference type="InterPro" id="IPR036621">
    <property type="entry name" value="Anticodon-bd_dom_sf"/>
</dbReference>
<dbReference type="InterPro" id="IPR004154">
    <property type="entry name" value="Anticodon-bd"/>
</dbReference>
<dbReference type="GO" id="GO:0140096">
    <property type="term" value="F:catalytic activity, acting on a protein"/>
    <property type="evidence" value="ECO:0007669"/>
    <property type="project" value="UniProtKB-ARBA"/>
</dbReference>
<dbReference type="PANTHER" id="PTHR11476:SF7">
    <property type="entry name" value="HISTIDINE--TRNA LIGASE"/>
    <property type="match status" value="1"/>
</dbReference>
<dbReference type="OrthoDB" id="9800814at2"/>
<dbReference type="GO" id="GO:0006427">
    <property type="term" value="P:histidyl-tRNA aminoacylation"/>
    <property type="evidence" value="ECO:0007669"/>
    <property type="project" value="UniProtKB-UniRule"/>
</dbReference>
<dbReference type="CDD" id="cd00773">
    <property type="entry name" value="HisRS-like_core"/>
    <property type="match status" value="1"/>
</dbReference>
<dbReference type="InterPro" id="IPR045864">
    <property type="entry name" value="aa-tRNA-synth_II/BPL/LPL"/>
</dbReference>
<dbReference type="NCBIfam" id="NF009085">
    <property type="entry name" value="PRK12420.1"/>
    <property type="match status" value="1"/>
</dbReference>
<dbReference type="Pfam" id="PF13393">
    <property type="entry name" value="tRNA-synt_His"/>
    <property type="match status" value="1"/>
</dbReference>
<feature type="binding site" evidence="9">
    <location>
        <position position="123"/>
    </location>
    <ligand>
        <name>L-histidine</name>
        <dbReference type="ChEBI" id="CHEBI:57595"/>
    </ligand>
</feature>
<dbReference type="EC" id="6.1.1.21" evidence="8"/>
<dbReference type="InterPro" id="IPR041715">
    <property type="entry name" value="HisRS-like_core"/>
</dbReference>
<dbReference type="Gene3D" id="3.40.50.800">
    <property type="entry name" value="Anticodon-binding domain"/>
    <property type="match status" value="1"/>
</dbReference>
<comment type="similarity">
    <text evidence="1 8">Belongs to the class-II aminoacyl-tRNA synthetase family.</text>
</comment>
<dbReference type="InterPro" id="IPR004516">
    <property type="entry name" value="HisRS/HisZ"/>
</dbReference>
<dbReference type="NCBIfam" id="TIGR00442">
    <property type="entry name" value="hisS"/>
    <property type="match status" value="1"/>
</dbReference>
<feature type="binding site" evidence="9">
    <location>
        <position position="109"/>
    </location>
    <ligand>
        <name>L-histidine</name>
        <dbReference type="ChEBI" id="CHEBI:57595"/>
    </ligand>
</feature>
<dbReference type="PIRSF" id="PIRSF001549">
    <property type="entry name" value="His-tRNA_synth"/>
    <property type="match status" value="1"/>
</dbReference>
<feature type="binding site" evidence="9">
    <location>
        <begin position="80"/>
        <end position="82"/>
    </location>
    <ligand>
        <name>L-histidine</name>
        <dbReference type="ChEBI" id="CHEBI:57595"/>
    </ligand>
</feature>
<proteinExistence type="inferred from homology"/>
<dbReference type="AlphaFoldDB" id="A0A1T5IQ69"/>
<dbReference type="SUPFAM" id="SSF55681">
    <property type="entry name" value="Class II aaRS and biotin synthetases"/>
    <property type="match status" value="1"/>
</dbReference>
<dbReference type="InterPro" id="IPR015807">
    <property type="entry name" value="His-tRNA-ligase"/>
</dbReference>
<dbReference type="InterPro" id="IPR006195">
    <property type="entry name" value="aa-tRNA-synth_II"/>
</dbReference>
<dbReference type="GO" id="GO:0016740">
    <property type="term" value="F:transferase activity"/>
    <property type="evidence" value="ECO:0007669"/>
    <property type="project" value="UniProtKB-ARBA"/>
</dbReference>
<sequence>MKLKNLKGTKDFFPAEQQIRNKVQRILEETFQRFSFMPLETPIICYYDLLASKYAGGDEILKEVYKLSDQGKRKLGLRYDLTVPFAKVIGMNQNLSMPFKRYEMGKVFRDGPIKTGRLREFTQCDVDVVGIQSMLAEAELMSMAFEVFEKLNLDVYISYNNRKLLFGILSSIGIRNDKINSVILALDKIEKVGFNGVRAELEEKKINSTTIDKFFDILNIDANNILDVLLENFQNSLITEGIEELKELNSFLNVLGLSDKVKLNPFLARGLDIYTGTVYEVFLSDNSIRSSIGGGGRYDKIIGAFLDDEKKYPAVGISFGLDVIYTALTMKDPANRKPIIDLLLIPLETEKNCLAIANNLRKAGIKVDIDMSGRKLNKVLNTANKNNIPYVIIVGENEIISNKVSIKIMATGEVKECEICDLENVLKEIMNSKR</sequence>
<name>A0A1T5IQ69_9FIRM</name>